<dbReference type="EMBL" id="CABMJJ010000010">
    <property type="protein sequence ID" value="VVC04754.1"/>
    <property type="molecule type" value="Genomic_DNA"/>
</dbReference>
<name>A0A5E4LRY9_9ARCH</name>
<comment type="caution">
    <text evidence="1">The sequence shown here is derived from an EMBL/GenBank/DDBJ whole genome shotgun (WGS) entry which is preliminary data.</text>
</comment>
<dbReference type="Proteomes" id="UP000789941">
    <property type="component" value="Unassembled WGS sequence"/>
</dbReference>
<evidence type="ECO:0000313" key="2">
    <source>
        <dbReference type="Proteomes" id="UP000789941"/>
    </source>
</evidence>
<accession>A0A5E4LRY9</accession>
<sequence>MFISVSLLIRGPRTANNGGIRLFTPTDRSEIVFISKKSTTTFSATRLLVIFVL</sequence>
<evidence type="ECO:0000313" key="1">
    <source>
        <dbReference type="EMBL" id="VVC04754.1"/>
    </source>
</evidence>
<proteinExistence type="predicted"/>
<organism evidence="1 2">
    <name type="scientific">Candidatus Bilamarchaeum dharawalense</name>
    <dbReference type="NCBI Taxonomy" id="2885759"/>
    <lineage>
        <taxon>Archaea</taxon>
        <taxon>Candidatus Micrarchaeota</taxon>
        <taxon>Candidatus Micrarchaeia</taxon>
        <taxon>Candidatus Anstonellales</taxon>
        <taxon>Candidatus Bilamarchaeaceae</taxon>
        <taxon>Candidatus Bilamarchaeum</taxon>
    </lineage>
</organism>
<protein>
    <submittedName>
        <fullName evidence="1">Uncharacterized protein</fullName>
    </submittedName>
</protein>
<reference evidence="1 2" key="1">
    <citation type="submission" date="2019-08" db="EMBL/GenBank/DDBJ databases">
        <authorList>
            <person name="Vazquez-Campos X."/>
        </authorList>
    </citation>
    <scope>NUCLEOTIDE SEQUENCE [LARGE SCALE GENOMIC DNA]</scope>
    <source>
        <strain evidence="1">LFW-283_2</strain>
    </source>
</reference>
<gene>
    <name evidence="1" type="ORF">LFW2832_01095</name>
</gene>
<dbReference type="AlphaFoldDB" id="A0A5E4LRY9"/>